<organism evidence="8 9">
    <name type="scientific">Candidatus Scatosoma pullistercoris</name>
    <dbReference type="NCBI Taxonomy" id="2840934"/>
    <lineage>
        <taxon>Bacteria</taxon>
        <taxon>Bacillati</taxon>
        <taxon>Bacillota</taxon>
        <taxon>Clostridia</taxon>
        <taxon>Candidatus Scatosoma</taxon>
    </lineage>
</organism>
<feature type="transmembrane region" description="Helical" evidence="6">
    <location>
        <begin position="384"/>
        <end position="404"/>
    </location>
</feature>
<reference evidence="8" key="1">
    <citation type="submission" date="2020-10" db="EMBL/GenBank/DDBJ databases">
        <authorList>
            <person name="Gilroy R."/>
        </authorList>
    </citation>
    <scope>NUCLEOTIDE SEQUENCE</scope>
    <source>
        <strain evidence="8">11687</strain>
    </source>
</reference>
<keyword evidence="2" id="KW-1003">Cell membrane</keyword>
<feature type="transmembrane region" description="Helical" evidence="6">
    <location>
        <begin position="688"/>
        <end position="707"/>
    </location>
</feature>
<evidence type="ECO:0000256" key="4">
    <source>
        <dbReference type="ARBA" id="ARBA00022989"/>
    </source>
</evidence>
<name>A0A9D1MFA4_9FIRM</name>
<feature type="domain" description="ABC3 transporter permease C-terminal" evidence="7">
    <location>
        <begin position="691"/>
        <end position="807"/>
    </location>
</feature>
<dbReference type="Proteomes" id="UP000824081">
    <property type="component" value="Unassembled WGS sequence"/>
</dbReference>
<evidence type="ECO:0000313" key="9">
    <source>
        <dbReference type="Proteomes" id="UP000824081"/>
    </source>
</evidence>
<keyword evidence="4 6" id="KW-1133">Transmembrane helix</keyword>
<dbReference type="PANTHER" id="PTHR30287:SF1">
    <property type="entry name" value="INNER MEMBRANE PROTEIN"/>
    <property type="match status" value="1"/>
</dbReference>
<evidence type="ECO:0000256" key="6">
    <source>
        <dbReference type="SAM" id="Phobius"/>
    </source>
</evidence>
<comment type="subcellular location">
    <subcellularLocation>
        <location evidence="1">Cell membrane</location>
        <topology evidence="1">Multi-pass membrane protein</topology>
    </subcellularLocation>
</comment>
<proteinExistence type="predicted"/>
<sequence>MKAFHKNFFRELFRNKTRFVSVFFIVLLGAAFFSGIRSSESDMLLSAEQYYDRSNYYDVKVVSTLGLTQADLDALSDVEGVQAVYGGFSRDVLCTDEKNSALKLIALQENVNIPTVVTGELPREDNECLMDNVFFENNHYRVGDKITLEDDGSGITEFYITGSANLPEYMDLNRGTGTLGSGKLSGFLLVKQQIFDADYFTEAYLLLEGAKELDSFDPEYEELSETVQERILDISDAACKRRFEEIYGIPADMAPEGLLPSWYILDRDMVASTVNYQNDAERIGNLGKLIPIIFFLVATLVSLTAMTRLVAEHRGEIGALKALGAGNFAILMNYFAFAMIPTICGGVIGVLIGEKGLPFAILHTYQMLYKGLTEFTLPYNLREGAIAILVNILCTGGATLLACYKTANDFPARILRPEAPQSGKRVLLERIPFLWKRLNFTFKSTFRNMFSYKKRFFMTVIGIACCMGLVLMGLGLHDSIGVIADKQYAEISHYDASVSLTAEYDAGTAAEIVDAVSELTPSASGLAFYEKTVELSGAGTSHEAVLEVPLSEENIAEYFTFRHRTTRRGISFPESGALISEKTANFLDVKKGDVIKVRIGGESAEVRIADIYENYIGHYLFLPRAEYETLFGQETVFNRIFMTYPALSEEEENLLGSRLIATDRVQGVTFIADTLDWATDTLSSLNTIIYIVLAAAALLAFVVIYNLNIINIAERNRELATLKVLGCYDREVAAYVYRENIFLTLLGTLLGIGVGVLLHRYIIVSVEVDLIMFSRSIAPLSFLLGTLITLFFSAVVNLLMYYRLKKIDMIESLKSVE</sequence>
<evidence type="ECO:0000313" key="8">
    <source>
        <dbReference type="EMBL" id="HIU59207.1"/>
    </source>
</evidence>
<feature type="transmembrane region" description="Helical" evidence="6">
    <location>
        <begin position="289"/>
        <end position="311"/>
    </location>
</feature>
<feature type="transmembrane region" description="Helical" evidence="6">
    <location>
        <begin position="456"/>
        <end position="476"/>
    </location>
</feature>
<gene>
    <name evidence="8" type="ORF">IAC57_03795</name>
</gene>
<feature type="transmembrane region" description="Helical" evidence="6">
    <location>
        <begin position="331"/>
        <end position="352"/>
    </location>
</feature>
<evidence type="ECO:0000256" key="2">
    <source>
        <dbReference type="ARBA" id="ARBA00022475"/>
    </source>
</evidence>
<protein>
    <submittedName>
        <fullName evidence="8">ABC transporter permease</fullName>
    </submittedName>
</protein>
<feature type="domain" description="ABC3 transporter permease C-terminal" evidence="7">
    <location>
        <begin position="289"/>
        <end position="407"/>
    </location>
</feature>
<dbReference type="GO" id="GO:0005886">
    <property type="term" value="C:plasma membrane"/>
    <property type="evidence" value="ECO:0007669"/>
    <property type="project" value="UniProtKB-SubCell"/>
</dbReference>
<dbReference type="AlphaFoldDB" id="A0A9D1MFA4"/>
<comment type="caution">
    <text evidence="8">The sequence shown here is derived from an EMBL/GenBank/DDBJ whole genome shotgun (WGS) entry which is preliminary data.</text>
</comment>
<dbReference type="PANTHER" id="PTHR30287">
    <property type="entry name" value="MEMBRANE COMPONENT OF PREDICTED ABC SUPERFAMILY METABOLITE UPTAKE TRANSPORTER"/>
    <property type="match status" value="1"/>
</dbReference>
<evidence type="ECO:0000259" key="7">
    <source>
        <dbReference type="Pfam" id="PF02687"/>
    </source>
</evidence>
<dbReference type="InterPro" id="IPR038766">
    <property type="entry name" value="Membrane_comp_ABC_pdt"/>
</dbReference>
<dbReference type="Pfam" id="PF02687">
    <property type="entry name" value="FtsX"/>
    <property type="match status" value="2"/>
</dbReference>
<evidence type="ECO:0000256" key="3">
    <source>
        <dbReference type="ARBA" id="ARBA00022692"/>
    </source>
</evidence>
<evidence type="ECO:0000256" key="1">
    <source>
        <dbReference type="ARBA" id="ARBA00004651"/>
    </source>
</evidence>
<reference evidence="8" key="2">
    <citation type="journal article" date="2021" name="PeerJ">
        <title>Extensive microbial diversity within the chicken gut microbiome revealed by metagenomics and culture.</title>
        <authorList>
            <person name="Gilroy R."/>
            <person name="Ravi A."/>
            <person name="Getino M."/>
            <person name="Pursley I."/>
            <person name="Horton D.L."/>
            <person name="Alikhan N.F."/>
            <person name="Baker D."/>
            <person name="Gharbi K."/>
            <person name="Hall N."/>
            <person name="Watson M."/>
            <person name="Adriaenssens E.M."/>
            <person name="Foster-Nyarko E."/>
            <person name="Jarju S."/>
            <person name="Secka A."/>
            <person name="Antonio M."/>
            <person name="Oren A."/>
            <person name="Chaudhuri R.R."/>
            <person name="La Ragione R."/>
            <person name="Hildebrand F."/>
            <person name="Pallen M.J."/>
        </authorList>
    </citation>
    <scope>NUCLEOTIDE SEQUENCE</scope>
    <source>
        <strain evidence="8">11687</strain>
    </source>
</reference>
<dbReference type="EMBL" id="DVMZ01000102">
    <property type="protein sequence ID" value="HIU59207.1"/>
    <property type="molecule type" value="Genomic_DNA"/>
</dbReference>
<evidence type="ECO:0000256" key="5">
    <source>
        <dbReference type="ARBA" id="ARBA00023136"/>
    </source>
</evidence>
<accession>A0A9D1MFA4</accession>
<feature type="transmembrane region" description="Helical" evidence="6">
    <location>
        <begin position="782"/>
        <end position="802"/>
    </location>
</feature>
<dbReference type="InterPro" id="IPR003838">
    <property type="entry name" value="ABC3_permease_C"/>
</dbReference>
<keyword evidence="5 6" id="KW-0472">Membrane</keyword>
<keyword evidence="3 6" id="KW-0812">Transmembrane</keyword>
<feature type="transmembrane region" description="Helical" evidence="6">
    <location>
        <begin position="740"/>
        <end position="762"/>
    </location>
</feature>